<dbReference type="NCBIfam" id="NF001099">
    <property type="entry name" value="PRK00132.1"/>
    <property type="match status" value="1"/>
</dbReference>
<reference evidence="7 8" key="1">
    <citation type="journal article" date="2018" name="Sci. Rep.">
        <title>Raphidocelis subcapitata (=Pseudokirchneriella subcapitata) provides an insight into genome evolution and environmental adaptations in the Sphaeropleales.</title>
        <authorList>
            <person name="Suzuki S."/>
            <person name="Yamaguchi H."/>
            <person name="Nakajima N."/>
            <person name="Kawachi M."/>
        </authorList>
    </citation>
    <scope>NUCLEOTIDE SEQUENCE [LARGE SCALE GENOMIC DNA]</scope>
    <source>
        <strain evidence="7 8">NIES-35</strain>
    </source>
</reference>
<evidence type="ECO:0000256" key="6">
    <source>
        <dbReference type="SAM" id="MobiDB-lite"/>
    </source>
</evidence>
<dbReference type="GO" id="GO:0005737">
    <property type="term" value="C:cytoplasm"/>
    <property type="evidence" value="ECO:0007669"/>
    <property type="project" value="UniProtKB-ARBA"/>
</dbReference>
<dbReference type="STRING" id="307507.A0A2V0NRU0"/>
<accession>A0A2V0NRU0</accession>
<dbReference type="InterPro" id="IPR023035">
    <property type="entry name" value="Ribosomal_uS9_bac/plastid"/>
</dbReference>
<dbReference type="FunFam" id="3.30.230.10:FF:000001">
    <property type="entry name" value="30S ribosomal protein S9"/>
    <property type="match status" value="1"/>
</dbReference>
<dbReference type="Gene3D" id="3.30.230.10">
    <property type="match status" value="1"/>
</dbReference>
<dbReference type="AlphaFoldDB" id="A0A2V0NRU0"/>
<gene>
    <name evidence="7" type="ORF">Rsub_00358</name>
</gene>
<comment type="similarity">
    <text evidence="1">Belongs to the universal ribosomal protein uS9 family.</text>
</comment>
<feature type="region of interest" description="Disordered" evidence="6">
    <location>
        <begin position="40"/>
        <end position="99"/>
    </location>
</feature>
<dbReference type="GO" id="GO:0003735">
    <property type="term" value="F:structural constituent of ribosome"/>
    <property type="evidence" value="ECO:0007669"/>
    <property type="project" value="InterPro"/>
</dbReference>
<evidence type="ECO:0000256" key="2">
    <source>
        <dbReference type="ARBA" id="ARBA00022980"/>
    </source>
</evidence>
<dbReference type="InParanoid" id="A0A2V0NRU0"/>
<dbReference type="GO" id="GO:0015935">
    <property type="term" value="C:small ribosomal subunit"/>
    <property type="evidence" value="ECO:0007669"/>
    <property type="project" value="TreeGrafter"/>
</dbReference>
<dbReference type="GO" id="GO:0006412">
    <property type="term" value="P:translation"/>
    <property type="evidence" value="ECO:0007669"/>
    <property type="project" value="InterPro"/>
</dbReference>
<dbReference type="SUPFAM" id="SSF54211">
    <property type="entry name" value="Ribosomal protein S5 domain 2-like"/>
    <property type="match status" value="1"/>
</dbReference>
<keyword evidence="2 7" id="KW-0689">Ribosomal protein</keyword>
<evidence type="ECO:0000313" key="7">
    <source>
        <dbReference type="EMBL" id="GBF87647.1"/>
    </source>
</evidence>
<evidence type="ECO:0000256" key="3">
    <source>
        <dbReference type="ARBA" id="ARBA00023274"/>
    </source>
</evidence>
<evidence type="ECO:0000256" key="1">
    <source>
        <dbReference type="ARBA" id="ARBA00005251"/>
    </source>
</evidence>
<dbReference type="InterPro" id="IPR014721">
    <property type="entry name" value="Ribsml_uS5_D2-typ_fold_subgr"/>
</dbReference>
<proteinExistence type="inferred from homology"/>
<dbReference type="Proteomes" id="UP000247498">
    <property type="component" value="Unassembled WGS sequence"/>
</dbReference>
<comment type="caution">
    <text evidence="7">The sequence shown here is derived from an EMBL/GenBank/DDBJ whole genome shotgun (WGS) entry which is preliminary data.</text>
</comment>
<dbReference type="PANTHER" id="PTHR21569">
    <property type="entry name" value="RIBOSOMAL PROTEIN S9"/>
    <property type="match status" value="1"/>
</dbReference>
<sequence length="409" mass="43907">MSPLREGLALLHAAPQGLCLPGLLLPGALARAAAVAFGPTTSGRSFSSTAAPAAQPTSSGGEARGAPAAGGASPAHQRRKQRRQAAPAPPPWGHVPDEQLPLRFSLRPSVLSPLHPLHREQQRLHQRSEFLGLCIEAQTKLSSELDARNEEQVTSALADRRAKLAALTNAYAAAARAAPLPPPASPGQGQGYMMVLEQQLADKHADALEFQRVLNGERDVWDYWFNDFAPRYEGLPGLGPLDAAINAPTTLEEAQKLRRRALRSLLPDGAPAARAPRVDEHGRARATGRRKTATAAVFIWAGSGRVTVNRSPLDLYFSDVNQRAALLKPLMVVGATARFDVAVQVSGSGYSGQAQAAAHGIARALQNFDPAAYRATLRRAGLLKRDPRMVERKKPGRAKARKAFTWVKR</sequence>
<evidence type="ECO:0000256" key="4">
    <source>
        <dbReference type="ARBA" id="ARBA00035152"/>
    </source>
</evidence>
<protein>
    <recommendedName>
        <fullName evidence="4">Small ribosomal subunit protein uS9c</fullName>
    </recommendedName>
    <alternativeName>
        <fullName evidence="5">30S ribosomal protein S9, chloroplastic</fullName>
    </alternativeName>
</protein>
<dbReference type="GO" id="GO:0003723">
    <property type="term" value="F:RNA binding"/>
    <property type="evidence" value="ECO:0007669"/>
    <property type="project" value="TreeGrafter"/>
</dbReference>
<dbReference type="Pfam" id="PF00380">
    <property type="entry name" value="Ribosomal_S9"/>
    <property type="match status" value="1"/>
</dbReference>
<name>A0A2V0NRU0_9CHLO</name>
<dbReference type="EMBL" id="BDRX01000001">
    <property type="protein sequence ID" value="GBF87647.1"/>
    <property type="molecule type" value="Genomic_DNA"/>
</dbReference>
<evidence type="ECO:0000313" key="8">
    <source>
        <dbReference type="Proteomes" id="UP000247498"/>
    </source>
</evidence>
<dbReference type="InterPro" id="IPR020568">
    <property type="entry name" value="Ribosomal_Su5_D2-typ_SF"/>
</dbReference>
<dbReference type="PANTHER" id="PTHR21569:SF1">
    <property type="entry name" value="SMALL RIBOSOMAL SUBUNIT PROTEIN US9M"/>
    <property type="match status" value="1"/>
</dbReference>
<keyword evidence="8" id="KW-1185">Reference proteome</keyword>
<organism evidence="7 8">
    <name type="scientific">Raphidocelis subcapitata</name>
    <dbReference type="NCBI Taxonomy" id="307507"/>
    <lineage>
        <taxon>Eukaryota</taxon>
        <taxon>Viridiplantae</taxon>
        <taxon>Chlorophyta</taxon>
        <taxon>core chlorophytes</taxon>
        <taxon>Chlorophyceae</taxon>
        <taxon>CS clade</taxon>
        <taxon>Sphaeropleales</taxon>
        <taxon>Selenastraceae</taxon>
        <taxon>Raphidocelis</taxon>
    </lineage>
</organism>
<feature type="compositionally biased region" description="Low complexity" evidence="6">
    <location>
        <begin position="47"/>
        <end position="75"/>
    </location>
</feature>
<evidence type="ECO:0000256" key="5">
    <source>
        <dbReference type="ARBA" id="ARBA00035437"/>
    </source>
</evidence>
<dbReference type="OrthoDB" id="10254627at2759"/>
<keyword evidence="3" id="KW-0687">Ribonucleoprotein</keyword>
<dbReference type="InterPro" id="IPR000754">
    <property type="entry name" value="Ribosomal_uS9"/>
</dbReference>